<evidence type="ECO:0000313" key="4">
    <source>
        <dbReference type="Proteomes" id="UP000004217"/>
    </source>
</evidence>
<dbReference type="AlphaFoldDB" id="G2GH92"/>
<dbReference type="Pfam" id="PF00171">
    <property type="entry name" value="Aldedh"/>
    <property type="match status" value="1"/>
</dbReference>
<dbReference type="InterPro" id="IPR015590">
    <property type="entry name" value="Aldehyde_DH_dom"/>
</dbReference>
<proteinExistence type="predicted"/>
<accession>G2GH92</accession>
<dbReference type="InterPro" id="IPR016161">
    <property type="entry name" value="Ald_DH/histidinol_DH"/>
</dbReference>
<dbReference type="RefSeq" id="WP_007499666.1">
    <property type="nucleotide sequence ID" value="NZ_AGBF01000107.1"/>
</dbReference>
<dbReference type="Gene3D" id="3.40.605.10">
    <property type="entry name" value="Aldehyde Dehydrogenase, Chain A, domain 1"/>
    <property type="match status" value="1"/>
</dbReference>
<dbReference type="InterPro" id="IPR016162">
    <property type="entry name" value="Ald_DH_N"/>
</dbReference>
<protein>
    <recommendedName>
        <fullName evidence="2">Aldehyde dehydrogenase domain-containing protein</fullName>
    </recommendedName>
</protein>
<feature type="domain" description="Aldehyde dehydrogenase" evidence="2">
    <location>
        <begin position="17"/>
        <end position="58"/>
    </location>
</feature>
<name>G2GH92_9ACTN</name>
<evidence type="ECO:0000256" key="1">
    <source>
        <dbReference type="ARBA" id="ARBA00023002"/>
    </source>
</evidence>
<reference evidence="3 4" key="1">
    <citation type="submission" date="2011-08" db="EMBL/GenBank/DDBJ databases">
        <authorList>
            <person name="Lin Y."/>
            <person name="Hao X."/>
            <person name="Johnstone L."/>
            <person name="Miller S.J."/>
            <person name="Wei G."/>
            <person name="Rensing C."/>
        </authorList>
    </citation>
    <scope>NUCLEOTIDE SEQUENCE [LARGE SCALE GENOMIC DNA]</scope>
    <source>
        <strain evidence="3 4">K42</strain>
    </source>
</reference>
<sequence>MPLPDPSAWQPRPLSAGEFTVTEPATGDALGTLTLAAAEDVARAAAAARAAQRGWARAP</sequence>
<dbReference type="Proteomes" id="UP000004217">
    <property type="component" value="Unassembled WGS sequence"/>
</dbReference>
<feature type="non-terminal residue" evidence="3">
    <location>
        <position position="59"/>
    </location>
</feature>
<dbReference type="EMBL" id="AGBF01000107">
    <property type="protein sequence ID" value="EGX57099.1"/>
    <property type="molecule type" value="Genomic_DNA"/>
</dbReference>
<evidence type="ECO:0000313" key="3">
    <source>
        <dbReference type="EMBL" id="EGX57099.1"/>
    </source>
</evidence>
<comment type="caution">
    <text evidence="3">The sequence shown here is derived from an EMBL/GenBank/DDBJ whole genome shotgun (WGS) entry which is preliminary data.</text>
</comment>
<gene>
    <name evidence="3" type="ORF">SZN_24383</name>
</gene>
<dbReference type="SUPFAM" id="SSF53720">
    <property type="entry name" value="ALDH-like"/>
    <property type="match status" value="1"/>
</dbReference>
<keyword evidence="1" id="KW-0560">Oxidoreductase</keyword>
<organism evidence="3 4">
    <name type="scientific">Streptomyces zinciresistens K42</name>
    <dbReference type="NCBI Taxonomy" id="700597"/>
    <lineage>
        <taxon>Bacteria</taxon>
        <taxon>Bacillati</taxon>
        <taxon>Actinomycetota</taxon>
        <taxon>Actinomycetes</taxon>
        <taxon>Kitasatosporales</taxon>
        <taxon>Streptomycetaceae</taxon>
        <taxon>Streptomyces</taxon>
    </lineage>
</organism>
<evidence type="ECO:0000259" key="2">
    <source>
        <dbReference type="Pfam" id="PF00171"/>
    </source>
</evidence>
<keyword evidence="4" id="KW-1185">Reference proteome</keyword>
<dbReference type="GO" id="GO:0016491">
    <property type="term" value="F:oxidoreductase activity"/>
    <property type="evidence" value="ECO:0007669"/>
    <property type="project" value="UniProtKB-KW"/>
</dbReference>